<keyword evidence="2" id="KW-1185">Reference proteome</keyword>
<dbReference type="EMBL" id="AP024488">
    <property type="protein sequence ID" value="BCS96829.1"/>
    <property type="molecule type" value="Genomic_DNA"/>
</dbReference>
<evidence type="ECO:0008006" key="3">
    <source>
        <dbReference type="Google" id="ProtNLM"/>
    </source>
</evidence>
<accession>A0ABM7PI04</accession>
<name>A0ABM7PI04_9BACT</name>
<dbReference type="RefSeq" id="WP_236893108.1">
    <property type="nucleotide sequence ID" value="NZ_AP024488.1"/>
</dbReference>
<evidence type="ECO:0000313" key="1">
    <source>
        <dbReference type="EMBL" id="BCS96829.1"/>
    </source>
</evidence>
<gene>
    <name evidence="1" type="ORF">DSLASN_24610</name>
</gene>
<organism evidence="1 2">
    <name type="scientific">Desulfoluna limicola</name>
    <dbReference type="NCBI Taxonomy" id="2810562"/>
    <lineage>
        <taxon>Bacteria</taxon>
        <taxon>Pseudomonadati</taxon>
        <taxon>Thermodesulfobacteriota</taxon>
        <taxon>Desulfobacteria</taxon>
        <taxon>Desulfobacterales</taxon>
        <taxon>Desulfolunaceae</taxon>
        <taxon>Desulfoluna</taxon>
    </lineage>
</organism>
<reference evidence="1 2" key="1">
    <citation type="submission" date="2021-02" db="EMBL/GenBank/DDBJ databases">
        <title>Complete genome of Desulfoluna sp. strain ASN36.</title>
        <authorList>
            <person name="Takahashi A."/>
            <person name="Kojima H."/>
            <person name="Fukui M."/>
        </authorList>
    </citation>
    <scope>NUCLEOTIDE SEQUENCE [LARGE SCALE GENOMIC DNA]</scope>
    <source>
        <strain evidence="1 2">ASN36</strain>
    </source>
</reference>
<proteinExistence type="predicted"/>
<protein>
    <recommendedName>
        <fullName evidence="3">4Fe-4S Wbl-type domain-containing protein</fullName>
    </recommendedName>
</protein>
<evidence type="ECO:0000313" key="2">
    <source>
        <dbReference type="Proteomes" id="UP001320148"/>
    </source>
</evidence>
<dbReference type="Proteomes" id="UP001320148">
    <property type="component" value="Chromosome"/>
</dbReference>
<sequence>MTDESTKPVCYGVLENVFPMGGDGLRHSPECCMACPHKTPCLRAALTTDPKADDVKEEKVDRAYASGNLSFLSRWSKKKSLAGKKRRS</sequence>